<evidence type="ECO:0000256" key="1">
    <source>
        <dbReference type="ARBA" id="ARBA00022723"/>
    </source>
</evidence>
<keyword evidence="1" id="KW-0479">Metal-binding</keyword>
<dbReference type="Pfam" id="PF03571">
    <property type="entry name" value="Peptidase_M49"/>
    <property type="match status" value="1"/>
</dbReference>
<dbReference type="Proteomes" id="UP001201812">
    <property type="component" value="Unassembled WGS sequence"/>
</dbReference>
<dbReference type="GO" id="GO:0005737">
    <property type="term" value="C:cytoplasm"/>
    <property type="evidence" value="ECO:0007669"/>
    <property type="project" value="TreeGrafter"/>
</dbReference>
<dbReference type="PANTHER" id="PTHR23422:SF11">
    <property type="entry name" value="DIPEPTIDYL PEPTIDASE 3"/>
    <property type="match status" value="1"/>
</dbReference>
<dbReference type="GO" id="GO:0046872">
    <property type="term" value="F:metal ion binding"/>
    <property type="evidence" value="ECO:0007669"/>
    <property type="project" value="UniProtKB-KW"/>
</dbReference>
<dbReference type="InterPro" id="IPR039461">
    <property type="entry name" value="Peptidase_M49"/>
</dbReference>
<reference evidence="3" key="1">
    <citation type="submission" date="2022-01" db="EMBL/GenBank/DDBJ databases">
        <title>Genome Sequence Resource for Two Populations of Ditylenchus destructor, the Migratory Endoparasitic Phytonematode.</title>
        <authorList>
            <person name="Zhang H."/>
            <person name="Lin R."/>
            <person name="Xie B."/>
        </authorList>
    </citation>
    <scope>NUCLEOTIDE SEQUENCE</scope>
    <source>
        <strain evidence="3">BazhouSP</strain>
    </source>
</reference>
<evidence type="ECO:0000256" key="2">
    <source>
        <dbReference type="ARBA" id="ARBA00022801"/>
    </source>
</evidence>
<dbReference type="GO" id="GO:0008239">
    <property type="term" value="F:dipeptidyl-peptidase activity"/>
    <property type="evidence" value="ECO:0007669"/>
    <property type="project" value="TreeGrafter"/>
</dbReference>
<gene>
    <name evidence="3" type="ORF">DdX_17722</name>
</gene>
<proteinExistence type="predicted"/>
<dbReference type="EMBL" id="JAKKPZ010000205">
    <property type="protein sequence ID" value="KAI1698765.1"/>
    <property type="molecule type" value="Genomic_DNA"/>
</dbReference>
<evidence type="ECO:0000313" key="4">
    <source>
        <dbReference type="Proteomes" id="UP001201812"/>
    </source>
</evidence>
<evidence type="ECO:0000313" key="3">
    <source>
        <dbReference type="EMBL" id="KAI1698765.1"/>
    </source>
</evidence>
<dbReference type="PANTHER" id="PTHR23422">
    <property type="entry name" value="DIPEPTIDYL PEPTIDASE III-RELATED"/>
    <property type="match status" value="1"/>
</dbReference>
<name>A0AAD4MMX5_9BILA</name>
<accession>A0AAD4MMX5</accession>
<keyword evidence="2" id="KW-0378">Hydrolase</keyword>
<organism evidence="3 4">
    <name type="scientific">Ditylenchus destructor</name>
    <dbReference type="NCBI Taxonomy" id="166010"/>
    <lineage>
        <taxon>Eukaryota</taxon>
        <taxon>Metazoa</taxon>
        <taxon>Ecdysozoa</taxon>
        <taxon>Nematoda</taxon>
        <taxon>Chromadorea</taxon>
        <taxon>Rhabditida</taxon>
        <taxon>Tylenchina</taxon>
        <taxon>Tylenchomorpha</taxon>
        <taxon>Sphaerularioidea</taxon>
        <taxon>Anguinidae</taxon>
        <taxon>Anguininae</taxon>
        <taxon>Ditylenchus</taxon>
    </lineage>
</organism>
<sequence length="185" mass="21426">MYTNWMSEIRAGLVALEYFQPDSKTWGQAHCYARYVLFRVCLEAGQGFVTVTETTGHDGQPNLHFKLDRSKIMDVGFPAMEEFLKKLQGDKSTGNAADGQAFFKHWGEVSDEHLRWRDIVVKRRKPRNLFVQTKLVKSSDGSEVHCEDYEASTAGLIQSFVERHPKEAIQELLELWKEQRSMFYD</sequence>
<keyword evidence="4" id="KW-1185">Reference proteome</keyword>
<dbReference type="AlphaFoldDB" id="A0AAD4MMX5"/>
<comment type="caution">
    <text evidence="3">The sequence shown here is derived from an EMBL/GenBank/DDBJ whole genome shotgun (WGS) entry which is preliminary data.</text>
</comment>
<protein>
    <submittedName>
        <fullName evidence="3">Peptidase family m49 domain-containing protein</fullName>
    </submittedName>
</protein>